<organism evidence="2 3">
    <name type="scientific">Dendrothele bispora (strain CBS 962.96)</name>
    <dbReference type="NCBI Taxonomy" id="1314807"/>
    <lineage>
        <taxon>Eukaryota</taxon>
        <taxon>Fungi</taxon>
        <taxon>Dikarya</taxon>
        <taxon>Basidiomycota</taxon>
        <taxon>Agaricomycotina</taxon>
        <taxon>Agaricomycetes</taxon>
        <taxon>Agaricomycetidae</taxon>
        <taxon>Agaricales</taxon>
        <taxon>Agaricales incertae sedis</taxon>
        <taxon>Dendrothele</taxon>
    </lineage>
</organism>
<evidence type="ECO:0000256" key="1">
    <source>
        <dbReference type="SAM" id="MobiDB-lite"/>
    </source>
</evidence>
<evidence type="ECO:0008006" key="4">
    <source>
        <dbReference type="Google" id="ProtNLM"/>
    </source>
</evidence>
<dbReference type="OrthoDB" id="20198at2759"/>
<feature type="region of interest" description="Disordered" evidence="1">
    <location>
        <begin position="84"/>
        <end position="121"/>
    </location>
</feature>
<evidence type="ECO:0000313" key="2">
    <source>
        <dbReference type="EMBL" id="THU76044.1"/>
    </source>
</evidence>
<dbReference type="EMBL" id="ML181239">
    <property type="protein sequence ID" value="THU76044.1"/>
    <property type="molecule type" value="Genomic_DNA"/>
</dbReference>
<dbReference type="Gene3D" id="1.10.150.750">
    <property type="match status" value="1"/>
</dbReference>
<proteinExistence type="predicted"/>
<feature type="non-terminal residue" evidence="2">
    <location>
        <position position="1"/>
    </location>
</feature>
<keyword evidence="3" id="KW-1185">Reference proteome</keyword>
<accession>A0A4S8KKI2</accession>
<dbReference type="Proteomes" id="UP000297245">
    <property type="component" value="Unassembled WGS sequence"/>
</dbReference>
<sequence length="121" mass="13343">SSPKLTDFKVLVFDTYGTLADWETGIHNAIKPLLSKYPASASWTRDDALKAFTAIELDLQAREPDLLYADVLAKAHEIIEERLRAASGKEETPASTDDQEHIAFGQSVKDWPVFPDSPGAL</sequence>
<reference evidence="2 3" key="1">
    <citation type="journal article" date="2019" name="Nat. Ecol. Evol.">
        <title>Megaphylogeny resolves global patterns of mushroom evolution.</title>
        <authorList>
            <person name="Varga T."/>
            <person name="Krizsan K."/>
            <person name="Foldi C."/>
            <person name="Dima B."/>
            <person name="Sanchez-Garcia M."/>
            <person name="Sanchez-Ramirez S."/>
            <person name="Szollosi G.J."/>
            <person name="Szarkandi J.G."/>
            <person name="Papp V."/>
            <person name="Albert L."/>
            <person name="Andreopoulos W."/>
            <person name="Angelini C."/>
            <person name="Antonin V."/>
            <person name="Barry K.W."/>
            <person name="Bougher N.L."/>
            <person name="Buchanan P."/>
            <person name="Buyck B."/>
            <person name="Bense V."/>
            <person name="Catcheside P."/>
            <person name="Chovatia M."/>
            <person name="Cooper J."/>
            <person name="Damon W."/>
            <person name="Desjardin D."/>
            <person name="Finy P."/>
            <person name="Geml J."/>
            <person name="Haridas S."/>
            <person name="Hughes K."/>
            <person name="Justo A."/>
            <person name="Karasinski D."/>
            <person name="Kautmanova I."/>
            <person name="Kiss B."/>
            <person name="Kocsube S."/>
            <person name="Kotiranta H."/>
            <person name="LaButti K.M."/>
            <person name="Lechner B.E."/>
            <person name="Liimatainen K."/>
            <person name="Lipzen A."/>
            <person name="Lukacs Z."/>
            <person name="Mihaltcheva S."/>
            <person name="Morgado L.N."/>
            <person name="Niskanen T."/>
            <person name="Noordeloos M.E."/>
            <person name="Ohm R.A."/>
            <person name="Ortiz-Santana B."/>
            <person name="Ovrebo C."/>
            <person name="Racz N."/>
            <person name="Riley R."/>
            <person name="Savchenko A."/>
            <person name="Shiryaev A."/>
            <person name="Soop K."/>
            <person name="Spirin V."/>
            <person name="Szebenyi C."/>
            <person name="Tomsovsky M."/>
            <person name="Tulloss R.E."/>
            <person name="Uehling J."/>
            <person name="Grigoriev I.V."/>
            <person name="Vagvolgyi C."/>
            <person name="Papp T."/>
            <person name="Martin F.M."/>
            <person name="Miettinen O."/>
            <person name="Hibbett D.S."/>
            <person name="Nagy L.G."/>
        </authorList>
    </citation>
    <scope>NUCLEOTIDE SEQUENCE [LARGE SCALE GENOMIC DNA]</scope>
    <source>
        <strain evidence="2 3">CBS 962.96</strain>
    </source>
</reference>
<dbReference type="SUPFAM" id="SSF56784">
    <property type="entry name" value="HAD-like"/>
    <property type="match status" value="1"/>
</dbReference>
<name>A0A4S8KKI2_DENBC</name>
<feature type="non-terminal residue" evidence="2">
    <location>
        <position position="121"/>
    </location>
</feature>
<dbReference type="AlphaFoldDB" id="A0A4S8KKI2"/>
<evidence type="ECO:0000313" key="3">
    <source>
        <dbReference type="Proteomes" id="UP000297245"/>
    </source>
</evidence>
<dbReference type="InterPro" id="IPR036412">
    <property type="entry name" value="HAD-like_sf"/>
</dbReference>
<protein>
    <recommendedName>
        <fullName evidence="4">HAD-like protein</fullName>
    </recommendedName>
</protein>
<gene>
    <name evidence="2" type="ORF">K435DRAFT_558040</name>
</gene>